<keyword evidence="5" id="KW-0408">Iron</keyword>
<evidence type="ECO:0000313" key="9">
    <source>
        <dbReference type="Proteomes" id="UP000244904"/>
    </source>
</evidence>
<dbReference type="PANTHER" id="PTHR43756">
    <property type="entry name" value="CHOLINE MONOOXYGENASE, CHLOROPLASTIC"/>
    <property type="match status" value="1"/>
</dbReference>
<dbReference type="PRINTS" id="PR00090">
    <property type="entry name" value="RNGDIOXGNASE"/>
</dbReference>
<feature type="domain" description="Rieske" evidence="7">
    <location>
        <begin position="48"/>
        <end position="109"/>
    </location>
</feature>
<dbReference type="InterPro" id="IPR036922">
    <property type="entry name" value="Rieske_2Fe-2S_sf"/>
</dbReference>
<evidence type="ECO:0000313" key="8">
    <source>
        <dbReference type="EMBL" id="SPF82004.1"/>
    </source>
</evidence>
<evidence type="ECO:0000256" key="4">
    <source>
        <dbReference type="ARBA" id="ARBA00023002"/>
    </source>
</evidence>
<keyword evidence="6" id="KW-0411">Iron-sulfur</keyword>
<keyword evidence="8" id="KW-0223">Dioxygenase</keyword>
<evidence type="ECO:0000259" key="7">
    <source>
        <dbReference type="PROSITE" id="PS51296"/>
    </source>
</evidence>
<dbReference type="Pfam" id="PF00355">
    <property type="entry name" value="Rieske"/>
    <property type="match status" value="1"/>
</dbReference>
<organism evidence="8 9">
    <name type="scientific">Pseudoprimorskyibacter insulae</name>
    <dbReference type="NCBI Taxonomy" id="1695997"/>
    <lineage>
        <taxon>Bacteria</taxon>
        <taxon>Pseudomonadati</taxon>
        <taxon>Pseudomonadota</taxon>
        <taxon>Alphaproteobacteria</taxon>
        <taxon>Rhodobacterales</taxon>
        <taxon>Paracoccaceae</taxon>
        <taxon>Pseudoprimorskyibacter</taxon>
    </lineage>
</organism>
<protein>
    <submittedName>
        <fullName evidence="8">Terephthalate 1,2-dioxygenase, terminal oxygenase component subunit alpha 1</fullName>
        <ecNumber evidence="8">1.14.12.15</ecNumber>
    </submittedName>
</protein>
<keyword evidence="3" id="KW-0479">Metal-binding</keyword>
<evidence type="ECO:0000256" key="3">
    <source>
        <dbReference type="ARBA" id="ARBA00022723"/>
    </source>
</evidence>
<keyword evidence="2" id="KW-0001">2Fe-2S</keyword>
<dbReference type="EC" id="1.14.12.15" evidence="8"/>
<dbReference type="PANTHER" id="PTHR43756:SF1">
    <property type="entry name" value="3-PHENYLPROPIONATE_CINNAMIC ACID DIOXYGENASE SUBUNIT ALPHA"/>
    <property type="match status" value="1"/>
</dbReference>
<evidence type="ECO:0000256" key="1">
    <source>
        <dbReference type="ARBA" id="ARBA00008751"/>
    </source>
</evidence>
<dbReference type="PROSITE" id="PS51296">
    <property type="entry name" value="RIESKE"/>
    <property type="match status" value="1"/>
</dbReference>
<keyword evidence="9" id="KW-1185">Reference proteome</keyword>
<dbReference type="RefSeq" id="WP_108887765.1">
    <property type="nucleotide sequence ID" value="NZ_OMOJ01000018.1"/>
</dbReference>
<dbReference type="GO" id="GO:0018628">
    <property type="term" value="F:terephthalate 1,2-dioxygenase activity"/>
    <property type="evidence" value="ECO:0007669"/>
    <property type="project" value="UniProtKB-EC"/>
</dbReference>
<dbReference type="InterPro" id="IPR017941">
    <property type="entry name" value="Rieske_2Fe-2S"/>
</dbReference>
<evidence type="ECO:0000256" key="5">
    <source>
        <dbReference type="ARBA" id="ARBA00023004"/>
    </source>
</evidence>
<dbReference type="Proteomes" id="UP000244904">
    <property type="component" value="Unassembled WGS sequence"/>
</dbReference>
<dbReference type="InterPro" id="IPR001663">
    <property type="entry name" value="Rng_hydr_dOase-A"/>
</dbReference>
<sequence length="109" mass="12111">MVDPEEVSAKQPTWPAKDGATRVPYWVFQRQDVLEAENKKIFQGPVWNFLCLEAELVEAGDFVAVFAGETPVIVTRDKDGQIYAFENRCAHRGSLLALGSGPIDFRLAA</sequence>
<accession>A0A2R8B1G2</accession>
<dbReference type="Gene3D" id="2.102.10.10">
    <property type="entry name" value="Rieske [2Fe-2S] iron-sulphur domain"/>
    <property type="match status" value="1"/>
</dbReference>
<dbReference type="GO" id="GO:0046872">
    <property type="term" value="F:metal ion binding"/>
    <property type="evidence" value="ECO:0007669"/>
    <property type="project" value="UniProtKB-KW"/>
</dbReference>
<dbReference type="EMBL" id="OMOJ01000018">
    <property type="protein sequence ID" value="SPF82004.1"/>
    <property type="molecule type" value="Genomic_DNA"/>
</dbReference>
<proteinExistence type="inferred from homology"/>
<gene>
    <name evidence="8" type="primary">tphA2I</name>
    <name evidence="8" type="ORF">PRI8871_03832</name>
</gene>
<reference evidence="9" key="1">
    <citation type="submission" date="2018-03" db="EMBL/GenBank/DDBJ databases">
        <authorList>
            <person name="Rodrigo-Torres L."/>
            <person name="Arahal R. D."/>
            <person name="Lucena T."/>
        </authorList>
    </citation>
    <scope>NUCLEOTIDE SEQUENCE [LARGE SCALE GENOMIC DNA]</scope>
    <source>
        <strain evidence="9">CECT 8871</strain>
    </source>
</reference>
<comment type="similarity">
    <text evidence="1">Belongs to the bacterial ring-hydroxylating dioxygenase alpha subunit family.</text>
</comment>
<evidence type="ECO:0000256" key="2">
    <source>
        <dbReference type="ARBA" id="ARBA00022714"/>
    </source>
</evidence>
<name>A0A2R8B1G2_9RHOB</name>
<dbReference type="SUPFAM" id="SSF50022">
    <property type="entry name" value="ISP domain"/>
    <property type="match status" value="1"/>
</dbReference>
<dbReference type="OrthoDB" id="7456916at2"/>
<dbReference type="GO" id="GO:0051537">
    <property type="term" value="F:2 iron, 2 sulfur cluster binding"/>
    <property type="evidence" value="ECO:0007669"/>
    <property type="project" value="UniProtKB-KW"/>
</dbReference>
<keyword evidence="4 8" id="KW-0560">Oxidoreductase</keyword>
<dbReference type="AlphaFoldDB" id="A0A2R8B1G2"/>
<evidence type="ECO:0000256" key="6">
    <source>
        <dbReference type="ARBA" id="ARBA00023014"/>
    </source>
</evidence>